<dbReference type="KEGG" id="rba:RB1751"/>
<evidence type="ECO:0000313" key="2">
    <source>
        <dbReference type="Proteomes" id="UP000001025"/>
    </source>
</evidence>
<dbReference type="Proteomes" id="UP000001025">
    <property type="component" value="Chromosome"/>
</dbReference>
<gene>
    <name evidence="1" type="ordered locus">RB1751</name>
</gene>
<dbReference type="InParanoid" id="Q7UWW1"/>
<name>Q7UWW1_RHOBA</name>
<protein>
    <submittedName>
        <fullName evidence="1">Uncharacterized protein</fullName>
    </submittedName>
</protein>
<keyword evidence="2" id="KW-1185">Reference proteome</keyword>
<dbReference type="HOGENOM" id="CLU_2791187_0_0_0"/>
<dbReference type="AlphaFoldDB" id="Q7UWW1"/>
<sequence length="68" mass="7199">MISASLAIAFPLGDRCGIGWTEKSDSVSQPKLPKILSHRTPRDALLTSNTLRIPHPATALPPPLNTAG</sequence>
<dbReference type="EMBL" id="BX294135">
    <property type="protein sequence ID" value="CAD72251.1"/>
    <property type="molecule type" value="Genomic_DNA"/>
</dbReference>
<evidence type="ECO:0000313" key="1">
    <source>
        <dbReference type="EMBL" id="CAD72251.1"/>
    </source>
</evidence>
<organism evidence="1 2">
    <name type="scientific">Rhodopirellula baltica (strain DSM 10527 / NCIMB 13988 / SH1)</name>
    <dbReference type="NCBI Taxonomy" id="243090"/>
    <lineage>
        <taxon>Bacteria</taxon>
        <taxon>Pseudomonadati</taxon>
        <taxon>Planctomycetota</taxon>
        <taxon>Planctomycetia</taxon>
        <taxon>Pirellulales</taxon>
        <taxon>Pirellulaceae</taxon>
        <taxon>Rhodopirellula</taxon>
    </lineage>
</organism>
<accession>Q7UWW1</accession>
<reference evidence="1 2" key="1">
    <citation type="journal article" date="2003" name="Proc. Natl. Acad. Sci. U.S.A.">
        <title>Complete genome sequence of the marine planctomycete Pirellula sp. strain 1.</title>
        <authorList>
            <person name="Gloeckner F.O."/>
            <person name="Kube M."/>
            <person name="Bauer M."/>
            <person name="Teeling H."/>
            <person name="Lombardot T."/>
            <person name="Ludwig W."/>
            <person name="Gade D."/>
            <person name="Beck A."/>
            <person name="Borzym K."/>
            <person name="Heitmann K."/>
            <person name="Rabus R."/>
            <person name="Schlesner H."/>
            <person name="Amann R."/>
            <person name="Reinhardt R."/>
        </authorList>
    </citation>
    <scope>NUCLEOTIDE SEQUENCE [LARGE SCALE GENOMIC DNA]</scope>
    <source>
        <strain evidence="2">DSM 10527 / NCIMB 13988 / SH1</strain>
    </source>
</reference>
<dbReference type="EnsemblBacteria" id="CAD72251">
    <property type="protein sequence ID" value="CAD72251"/>
    <property type="gene ID" value="RB1751"/>
</dbReference>
<proteinExistence type="predicted"/>